<sequence>MGEKKKYSMLVYSNATEGQEDEYLTWYAGQHIHDLLRIPGYVGCQFYQVAETQLSDGPQKYRHLIIWDFETDDFAAVCDDIRTRMGDGRTVFCPAFDKNYSDVTVTPITKYVTSEEIKGKTVEEVLAISELVRR</sequence>
<dbReference type="AlphaFoldDB" id="A0A154BNQ2"/>
<dbReference type="SUPFAM" id="SSF54909">
    <property type="entry name" value="Dimeric alpha+beta barrel"/>
    <property type="match status" value="1"/>
</dbReference>
<reference evidence="1 2" key="1">
    <citation type="submission" date="2016-02" db="EMBL/GenBank/DDBJ databases">
        <title>Anaerosporomusa subterraneum gen. nov., sp. nov., a spore-forming obligate anaerobe isolated from saprolite.</title>
        <authorList>
            <person name="Choi J.K."/>
            <person name="Shah M."/>
            <person name="Yee N."/>
        </authorList>
    </citation>
    <scope>NUCLEOTIDE SEQUENCE [LARGE SCALE GENOMIC DNA]</scope>
    <source>
        <strain evidence="1 2">RU4</strain>
    </source>
</reference>
<comment type="caution">
    <text evidence="1">The sequence shown here is derived from an EMBL/GenBank/DDBJ whole genome shotgun (WGS) entry which is preliminary data.</text>
</comment>
<evidence type="ECO:0000313" key="1">
    <source>
        <dbReference type="EMBL" id="KYZ75480.1"/>
    </source>
</evidence>
<dbReference type="STRING" id="1794912.AXX12_12235"/>
<accession>A0A154BNQ2</accession>
<dbReference type="OrthoDB" id="3034735at2"/>
<evidence type="ECO:0000313" key="2">
    <source>
        <dbReference type="Proteomes" id="UP000076268"/>
    </source>
</evidence>
<keyword evidence="2" id="KW-1185">Reference proteome</keyword>
<proteinExistence type="predicted"/>
<gene>
    <name evidence="1" type="ORF">AXX12_12235</name>
</gene>
<dbReference type="EMBL" id="LSGP01000023">
    <property type="protein sequence ID" value="KYZ75480.1"/>
    <property type="molecule type" value="Genomic_DNA"/>
</dbReference>
<name>A0A154BNQ2_ANASB</name>
<organism evidence="1 2">
    <name type="scientific">Anaerosporomusa subterranea</name>
    <dbReference type="NCBI Taxonomy" id="1794912"/>
    <lineage>
        <taxon>Bacteria</taxon>
        <taxon>Bacillati</taxon>
        <taxon>Bacillota</taxon>
        <taxon>Negativicutes</taxon>
        <taxon>Acetonemataceae</taxon>
        <taxon>Anaerosporomusa</taxon>
    </lineage>
</organism>
<protein>
    <submittedName>
        <fullName evidence="1">Uncharacterized protein</fullName>
    </submittedName>
</protein>
<dbReference type="InterPro" id="IPR011008">
    <property type="entry name" value="Dimeric_a/b-barrel"/>
</dbReference>
<dbReference type="Proteomes" id="UP000076268">
    <property type="component" value="Unassembled WGS sequence"/>
</dbReference>
<dbReference type="RefSeq" id="WP_066244089.1">
    <property type="nucleotide sequence ID" value="NZ_LSGP01000023.1"/>
</dbReference>